<name>A0ACA9TN25_BIOOC</name>
<evidence type="ECO:0000313" key="2">
    <source>
        <dbReference type="Proteomes" id="UP000836387"/>
    </source>
</evidence>
<dbReference type="EMBL" id="CADEHS020000006">
    <property type="protein sequence ID" value="CAG9942361.1"/>
    <property type="molecule type" value="Genomic_DNA"/>
</dbReference>
<accession>A0ACA9TN25</accession>
<keyword evidence="2" id="KW-1185">Reference proteome</keyword>
<reference evidence="1" key="1">
    <citation type="submission" date="2020-04" db="EMBL/GenBank/DDBJ databases">
        <authorList>
            <person name="Broberg M."/>
        </authorList>
    </citation>
    <scope>NUCLEOTIDE SEQUENCE</scope>
</reference>
<sequence>MIWICDDLVQLTVTSKAQGQVSRVIVGSWVFRITQDNLERCTLQSPKIQIMVAVASIIQAIIGQKQTER</sequence>
<dbReference type="Proteomes" id="UP000836387">
    <property type="component" value="Unassembled WGS sequence"/>
</dbReference>
<organism evidence="1 2">
    <name type="scientific">Clonostachys rosea f. rosea IK726</name>
    <dbReference type="NCBI Taxonomy" id="1349383"/>
    <lineage>
        <taxon>Eukaryota</taxon>
        <taxon>Fungi</taxon>
        <taxon>Dikarya</taxon>
        <taxon>Ascomycota</taxon>
        <taxon>Pezizomycotina</taxon>
        <taxon>Sordariomycetes</taxon>
        <taxon>Hypocreomycetidae</taxon>
        <taxon>Hypocreales</taxon>
        <taxon>Bionectriaceae</taxon>
        <taxon>Clonostachys</taxon>
    </lineage>
</organism>
<protein>
    <submittedName>
        <fullName evidence="1">Uncharacterized protein</fullName>
    </submittedName>
</protein>
<evidence type="ECO:0000313" key="1">
    <source>
        <dbReference type="EMBL" id="CAG9942361.1"/>
    </source>
</evidence>
<proteinExistence type="predicted"/>
<gene>
    <name evidence="1" type="ORF">CRV2_00009294</name>
</gene>
<comment type="caution">
    <text evidence="1">The sequence shown here is derived from an EMBL/GenBank/DDBJ whole genome shotgun (WGS) entry which is preliminary data.</text>
</comment>
<reference evidence="1" key="2">
    <citation type="submission" date="2021-10" db="EMBL/GenBank/DDBJ databases">
        <authorList>
            <person name="Piombo E."/>
        </authorList>
    </citation>
    <scope>NUCLEOTIDE SEQUENCE</scope>
</reference>